<protein>
    <submittedName>
        <fullName evidence="1">Uncharacterized protein</fullName>
    </submittedName>
</protein>
<reference evidence="1 2" key="1">
    <citation type="journal article" date="2012" name="PLoS Pathog.">
        <title>Diverse lifestyles and strategies of plant pathogenesis encoded in the genomes of eighteen Dothideomycetes fungi.</title>
        <authorList>
            <person name="Ohm R.A."/>
            <person name="Feau N."/>
            <person name="Henrissat B."/>
            <person name="Schoch C.L."/>
            <person name="Horwitz B.A."/>
            <person name="Barry K.W."/>
            <person name="Condon B.J."/>
            <person name="Copeland A.C."/>
            <person name="Dhillon B."/>
            <person name="Glaser F."/>
            <person name="Hesse C.N."/>
            <person name="Kosti I."/>
            <person name="LaButti K."/>
            <person name="Lindquist E.A."/>
            <person name="Lucas S."/>
            <person name="Salamov A.A."/>
            <person name="Bradshaw R.E."/>
            <person name="Ciuffetti L."/>
            <person name="Hamelin R.C."/>
            <person name="Kema G.H.J."/>
            <person name="Lawrence C."/>
            <person name="Scott J.A."/>
            <person name="Spatafora J.W."/>
            <person name="Turgeon B.G."/>
            <person name="de Wit P.J.G.M."/>
            <person name="Zhong S."/>
            <person name="Goodwin S.B."/>
            <person name="Grigoriev I.V."/>
        </authorList>
    </citation>
    <scope>NUCLEOTIDE SEQUENCE [LARGE SCALE GENOMIC DNA]</scope>
    <source>
        <strain evidence="2">C5 / ATCC 48332 / race O</strain>
    </source>
</reference>
<organism evidence="1 2">
    <name type="scientific">Cochliobolus heterostrophus (strain C5 / ATCC 48332 / race O)</name>
    <name type="common">Southern corn leaf blight fungus</name>
    <name type="synonym">Bipolaris maydis</name>
    <dbReference type="NCBI Taxonomy" id="701091"/>
    <lineage>
        <taxon>Eukaryota</taxon>
        <taxon>Fungi</taxon>
        <taxon>Dikarya</taxon>
        <taxon>Ascomycota</taxon>
        <taxon>Pezizomycotina</taxon>
        <taxon>Dothideomycetes</taxon>
        <taxon>Pleosporomycetidae</taxon>
        <taxon>Pleosporales</taxon>
        <taxon>Pleosporineae</taxon>
        <taxon>Pleosporaceae</taxon>
        <taxon>Bipolaris</taxon>
    </lineage>
</organism>
<evidence type="ECO:0000313" key="2">
    <source>
        <dbReference type="Proteomes" id="UP000016936"/>
    </source>
</evidence>
<proteinExistence type="predicted"/>
<evidence type="ECO:0000313" key="1">
    <source>
        <dbReference type="EMBL" id="EMD89850.1"/>
    </source>
</evidence>
<keyword evidence="2" id="KW-1185">Reference proteome</keyword>
<accession>M2SWY2</accession>
<dbReference type="AlphaFoldDB" id="M2SWY2"/>
<dbReference type="HOGENOM" id="CLU_2621876_0_0_1"/>
<dbReference type="Proteomes" id="UP000016936">
    <property type="component" value="Unassembled WGS sequence"/>
</dbReference>
<name>M2SWY2_COCH5</name>
<dbReference type="OrthoDB" id="10296504at2759"/>
<dbReference type="OMA" id="DTNCTVH"/>
<gene>
    <name evidence="1" type="ORF">COCHEDRAFT_1104871</name>
</gene>
<dbReference type="EMBL" id="KB445578">
    <property type="protein sequence ID" value="EMD89850.1"/>
    <property type="molecule type" value="Genomic_DNA"/>
</dbReference>
<sequence>MPRDALQHATPGLTRNPPLGFNRAITVPPLDTNCTVHVESVSSFISGVGPSNVGAFFSCPRLLPFFANFFLARFAKASSEVISLTG</sequence>
<reference evidence="2" key="2">
    <citation type="journal article" date="2013" name="PLoS Genet.">
        <title>Comparative genome structure, secondary metabolite, and effector coding capacity across Cochliobolus pathogens.</title>
        <authorList>
            <person name="Condon B.J."/>
            <person name="Leng Y."/>
            <person name="Wu D."/>
            <person name="Bushley K.E."/>
            <person name="Ohm R.A."/>
            <person name="Otillar R."/>
            <person name="Martin J."/>
            <person name="Schackwitz W."/>
            <person name="Grimwood J."/>
            <person name="MohdZainudin N."/>
            <person name="Xue C."/>
            <person name="Wang R."/>
            <person name="Manning V.A."/>
            <person name="Dhillon B."/>
            <person name="Tu Z.J."/>
            <person name="Steffenson B.J."/>
            <person name="Salamov A."/>
            <person name="Sun H."/>
            <person name="Lowry S."/>
            <person name="LaButti K."/>
            <person name="Han J."/>
            <person name="Copeland A."/>
            <person name="Lindquist E."/>
            <person name="Barry K."/>
            <person name="Schmutz J."/>
            <person name="Baker S.E."/>
            <person name="Ciuffetti L.M."/>
            <person name="Grigoriev I.V."/>
            <person name="Zhong S."/>
            <person name="Turgeon B.G."/>
        </authorList>
    </citation>
    <scope>NUCLEOTIDE SEQUENCE [LARGE SCALE GENOMIC DNA]</scope>
    <source>
        <strain evidence="2">C5 / ATCC 48332 / race O</strain>
    </source>
</reference>